<dbReference type="KEGG" id="aant:HUK68_21895"/>
<gene>
    <name evidence="3" type="ORF">HUK68_21895</name>
</gene>
<protein>
    <submittedName>
        <fullName evidence="3">Tripartite tricarboxylate transporter substrate binding protein</fullName>
    </submittedName>
</protein>
<dbReference type="Proteomes" id="UP000509579">
    <property type="component" value="Plasmid unnamed1"/>
</dbReference>
<feature type="chain" id="PRO_5026925396" evidence="2">
    <location>
        <begin position="27"/>
        <end position="322"/>
    </location>
</feature>
<keyword evidence="4" id="KW-1185">Reference proteome</keyword>
<dbReference type="SUPFAM" id="SSF53850">
    <property type="entry name" value="Periplasmic binding protein-like II"/>
    <property type="match status" value="1"/>
</dbReference>
<dbReference type="InterPro" id="IPR005064">
    <property type="entry name" value="BUG"/>
</dbReference>
<evidence type="ECO:0000256" key="1">
    <source>
        <dbReference type="ARBA" id="ARBA00006987"/>
    </source>
</evidence>
<proteinExistence type="inferred from homology"/>
<reference evidence="3 4" key="1">
    <citation type="submission" date="2020-06" db="EMBL/GenBank/DDBJ databases">
        <title>Acidovorax antarctica sp. nov., isolated from Corinth ice sheet soil, Antarctic Fields Peninsula.</title>
        <authorList>
            <person name="Xu Q."/>
            <person name="Peng F."/>
        </authorList>
    </citation>
    <scope>NUCLEOTIDE SEQUENCE [LARGE SCALE GENOMIC DNA]</scope>
    <source>
        <strain evidence="3 4">16-35-5</strain>
        <plasmid evidence="3 4">unnamed1</plasmid>
    </source>
</reference>
<keyword evidence="3" id="KW-0614">Plasmid</keyword>
<accession>A0A6N1XCF6</accession>
<dbReference type="RefSeq" id="WP_175506352.1">
    <property type="nucleotide sequence ID" value="NZ_CP054841.1"/>
</dbReference>
<keyword evidence="2" id="KW-0732">Signal</keyword>
<dbReference type="Pfam" id="PF03401">
    <property type="entry name" value="TctC"/>
    <property type="match status" value="1"/>
</dbReference>
<dbReference type="Gene3D" id="3.40.190.150">
    <property type="entry name" value="Bordetella uptake gene, domain 1"/>
    <property type="match status" value="1"/>
</dbReference>
<comment type="similarity">
    <text evidence="1">Belongs to the UPF0065 (bug) family.</text>
</comment>
<evidence type="ECO:0000313" key="3">
    <source>
        <dbReference type="EMBL" id="QKV55566.1"/>
    </source>
</evidence>
<dbReference type="PIRSF" id="PIRSF017082">
    <property type="entry name" value="YflP"/>
    <property type="match status" value="1"/>
</dbReference>
<organism evidence="3 4">
    <name type="scientific">Comamonas antarctica</name>
    <dbReference type="NCBI Taxonomy" id="2743470"/>
    <lineage>
        <taxon>Bacteria</taxon>
        <taxon>Pseudomonadati</taxon>
        <taxon>Pseudomonadota</taxon>
        <taxon>Betaproteobacteria</taxon>
        <taxon>Burkholderiales</taxon>
        <taxon>Comamonadaceae</taxon>
        <taxon>Comamonas</taxon>
    </lineage>
</organism>
<feature type="signal peptide" evidence="2">
    <location>
        <begin position="1"/>
        <end position="26"/>
    </location>
</feature>
<dbReference type="AlphaFoldDB" id="A0A6N1XCF6"/>
<geneLocation type="plasmid" evidence="3 4">
    <name>unnamed1</name>
</geneLocation>
<dbReference type="InterPro" id="IPR042100">
    <property type="entry name" value="Bug_dom1"/>
</dbReference>
<name>A0A6N1XCF6_9BURK</name>
<dbReference type="PANTHER" id="PTHR42928">
    <property type="entry name" value="TRICARBOXYLATE-BINDING PROTEIN"/>
    <property type="match status" value="1"/>
</dbReference>
<sequence>MPIRFNRRLFALLALCSLPLAAAAQAFPTKPLRIVVAYPPGGGADILARDFGQKLQDKLKQPVIVENKPGAGTLLAAAQVASAPADGHTLLLVTNTLLISPQLQGSSPVNVLKELKPVASLTEIVFVLVTPADLPQKTLPELISYMKANPGKVNYATPSQGGITHLIGTQFQEAYGVKMVTVPYKGTAPALVDVMSGRVQTMLDAMTTSLPHLKAGKLRALGVADDKPWAAMPEIPPMFTKGQQFGRGWYHLFTAAGAPDAAVAAVNAATAEIMAEPAFSAKLAALALMPTGQDSPARLKADMAAEYRLWGDLIKEKGIKAE</sequence>
<dbReference type="Gene3D" id="3.40.190.10">
    <property type="entry name" value="Periplasmic binding protein-like II"/>
    <property type="match status" value="1"/>
</dbReference>
<dbReference type="EMBL" id="CP054841">
    <property type="protein sequence ID" value="QKV55566.1"/>
    <property type="molecule type" value="Genomic_DNA"/>
</dbReference>
<evidence type="ECO:0000313" key="4">
    <source>
        <dbReference type="Proteomes" id="UP000509579"/>
    </source>
</evidence>
<dbReference type="PANTHER" id="PTHR42928:SF5">
    <property type="entry name" value="BLR1237 PROTEIN"/>
    <property type="match status" value="1"/>
</dbReference>
<evidence type="ECO:0000256" key="2">
    <source>
        <dbReference type="SAM" id="SignalP"/>
    </source>
</evidence>